<keyword evidence="2" id="KW-0614">Plasmid</keyword>
<dbReference type="AlphaFoldDB" id="A4TG07"/>
<dbReference type="KEGG" id="mgi:Mflv_5473"/>
<keyword evidence="1" id="KW-1133">Transmembrane helix</keyword>
<proteinExistence type="predicted"/>
<accession>A4TG07</accession>
<protein>
    <recommendedName>
        <fullName evidence="3">Transmembrane protein</fullName>
    </recommendedName>
</protein>
<dbReference type="OrthoDB" id="4712641at2"/>
<geneLocation type="plasmid" evidence="2">
    <name>pMFLV01</name>
</geneLocation>
<evidence type="ECO:0000256" key="1">
    <source>
        <dbReference type="SAM" id="Phobius"/>
    </source>
</evidence>
<keyword evidence="1" id="KW-0812">Transmembrane</keyword>
<reference evidence="2" key="1">
    <citation type="submission" date="2007-04" db="EMBL/GenBank/DDBJ databases">
        <title>Complete sequence of plasmid1 pMFLV01 of Mycobacterium gilvum PYR-GCK.</title>
        <authorList>
            <consortium name="US DOE Joint Genome Institute"/>
            <person name="Copeland A."/>
            <person name="Lucas S."/>
            <person name="Lapidus A."/>
            <person name="Barry K."/>
            <person name="Detter J.C."/>
            <person name="Glavina del Rio T."/>
            <person name="Hammon N."/>
            <person name="Israni S."/>
            <person name="Dalin E."/>
            <person name="Tice H."/>
            <person name="Pitluck S."/>
            <person name="Chain P."/>
            <person name="Malfatti S."/>
            <person name="Shin M."/>
            <person name="Vergez L."/>
            <person name="Schmutz J."/>
            <person name="Larimer F."/>
            <person name="Land M."/>
            <person name="Hauser L."/>
            <person name="Kyrpides N."/>
            <person name="Mikhailova N."/>
            <person name="Miller C."/>
            <person name="Richardson P."/>
        </authorList>
    </citation>
    <scope>NUCLEOTIDE SEQUENCE</scope>
    <source>
        <strain evidence="2">PYR-GCK</strain>
        <plasmid evidence="2">pMFLV01</plasmid>
    </source>
</reference>
<name>A4TG07_MYCGI</name>
<feature type="transmembrane region" description="Helical" evidence="1">
    <location>
        <begin position="116"/>
        <end position="134"/>
    </location>
</feature>
<gene>
    <name evidence="2" type="ordered locus">Mflv_5473</name>
</gene>
<evidence type="ECO:0008006" key="3">
    <source>
        <dbReference type="Google" id="ProtNLM"/>
    </source>
</evidence>
<dbReference type="HOGENOM" id="CLU_1530874_0_0_11"/>
<feature type="transmembrane region" description="Helical" evidence="1">
    <location>
        <begin position="93"/>
        <end position="110"/>
    </location>
</feature>
<evidence type="ECO:0000313" key="2">
    <source>
        <dbReference type="EMBL" id="ABP47934.1"/>
    </source>
</evidence>
<organism evidence="2">
    <name type="scientific">Mycolicibacterium gilvum (strain PYR-GCK)</name>
    <name type="common">Mycobacterium gilvum (strain PYR-GCK)</name>
    <dbReference type="NCBI Taxonomy" id="350054"/>
    <lineage>
        <taxon>Bacteria</taxon>
        <taxon>Bacillati</taxon>
        <taxon>Actinomycetota</taxon>
        <taxon>Actinomycetes</taxon>
        <taxon>Mycobacteriales</taxon>
        <taxon>Mycobacteriaceae</taxon>
        <taxon>Mycolicibacterium</taxon>
    </lineage>
</organism>
<sequence length="175" mass="18717">MKSRAWNKYNAAVRLRRDAEMTVAFLAAHGLKDRPTRKGAELQAAEDYYRWCLTDGPEALDALDGAAVESFVDQWRLHAVAADVRAAGIGAEVRLLGAFLCLVFVIVTGLNHSFLAMSLAAALFIGLVVSLIYAKSALIVGPDGPSQLPPIAAGSTPFGWRGRAIALRVANVGRI</sequence>
<dbReference type="EMBL" id="CP000657">
    <property type="protein sequence ID" value="ABP47934.1"/>
    <property type="molecule type" value="Genomic_DNA"/>
</dbReference>
<keyword evidence="1" id="KW-0472">Membrane</keyword>